<dbReference type="STRING" id="1802525.A2975_01710"/>
<feature type="domain" description="ATP-grasp" evidence="2">
    <location>
        <begin position="37"/>
        <end position="293"/>
    </location>
</feature>
<dbReference type="GO" id="GO:0005737">
    <property type="term" value="C:cytoplasm"/>
    <property type="evidence" value="ECO:0007669"/>
    <property type="project" value="TreeGrafter"/>
</dbReference>
<dbReference type="GO" id="GO:0046872">
    <property type="term" value="F:metal ion binding"/>
    <property type="evidence" value="ECO:0007669"/>
    <property type="project" value="InterPro"/>
</dbReference>
<organism evidence="3 4">
    <name type="scientific">Candidatus Woesebacteria bacterium RIFCSPLOWO2_01_FULL_44_14</name>
    <dbReference type="NCBI Taxonomy" id="1802525"/>
    <lineage>
        <taxon>Bacteria</taxon>
        <taxon>Candidatus Woeseibacteriota</taxon>
    </lineage>
</organism>
<proteinExistence type="predicted"/>
<dbReference type="GO" id="GO:0009432">
    <property type="term" value="P:SOS response"/>
    <property type="evidence" value="ECO:0007669"/>
    <property type="project" value="TreeGrafter"/>
</dbReference>
<dbReference type="Pfam" id="PF14397">
    <property type="entry name" value="ATPgrasp_ST"/>
    <property type="match status" value="1"/>
</dbReference>
<dbReference type="Proteomes" id="UP000178429">
    <property type="component" value="Unassembled WGS sequence"/>
</dbReference>
<dbReference type="PANTHER" id="PTHR21621">
    <property type="entry name" value="RIBOSOMAL PROTEIN S6 MODIFICATION PROTEIN"/>
    <property type="match status" value="1"/>
</dbReference>
<gene>
    <name evidence="3" type="ORF">A2975_01710</name>
</gene>
<dbReference type="EMBL" id="MGHL01000001">
    <property type="protein sequence ID" value="OGM70969.1"/>
    <property type="molecule type" value="Genomic_DNA"/>
</dbReference>
<dbReference type="SUPFAM" id="SSF56059">
    <property type="entry name" value="Glutathione synthetase ATP-binding domain-like"/>
    <property type="match status" value="1"/>
</dbReference>
<evidence type="ECO:0000259" key="2">
    <source>
        <dbReference type="PROSITE" id="PS50975"/>
    </source>
</evidence>
<comment type="caution">
    <text evidence="3">The sequence shown here is derived from an EMBL/GenBank/DDBJ whole genome shotgun (WGS) entry which is preliminary data.</text>
</comment>
<dbReference type="PANTHER" id="PTHR21621:SF0">
    <property type="entry name" value="BETA-CITRYLGLUTAMATE SYNTHASE B-RELATED"/>
    <property type="match status" value="1"/>
</dbReference>
<accession>A0A1F8C4X1</accession>
<dbReference type="InterPro" id="IPR039523">
    <property type="entry name" value="RimK-rel_E_lig_ATP-grasp"/>
</dbReference>
<keyword evidence="1" id="KW-0067">ATP-binding</keyword>
<protein>
    <recommendedName>
        <fullName evidence="2">ATP-grasp domain-containing protein</fullName>
    </recommendedName>
</protein>
<name>A0A1F8C4X1_9BACT</name>
<dbReference type="InterPro" id="IPR021109">
    <property type="entry name" value="Peptidase_aspartic_dom_sf"/>
</dbReference>
<evidence type="ECO:0000313" key="3">
    <source>
        <dbReference type="EMBL" id="OGM70969.1"/>
    </source>
</evidence>
<dbReference type="InterPro" id="IPR011761">
    <property type="entry name" value="ATP-grasp"/>
</dbReference>
<reference evidence="3 4" key="1">
    <citation type="journal article" date="2016" name="Nat. Commun.">
        <title>Thousands of microbial genomes shed light on interconnected biogeochemical processes in an aquifer system.</title>
        <authorList>
            <person name="Anantharaman K."/>
            <person name="Brown C.T."/>
            <person name="Hug L.A."/>
            <person name="Sharon I."/>
            <person name="Castelle C.J."/>
            <person name="Probst A.J."/>
            <person name="Thomas B.C."/>
            <person name="Singh A."/>
            <person name="Wilkins M.J."/>
            <person name="Karaoz U."/>
            <person name="Brodie E.L."/>
            <person name="Williams K.H."/>
            <person name="Hubbard S.S."/>
            <person name="Banfield J.F."/>
        </authorList>
    </citation>
    <scope>NUCLEOTIDE SEQUENCE [LARGE SCALE GENOMIC DNA]</scope>
</reference>
<evidence type="ECO:0000313" key="4">
    <source>
        <dbReference type="Proteomes" id="UP000178429"/>
    </source>
</evidence>
<keyword evidence="1" id="KW-0547">Nucleotide-binding</keyword>
<dbReference type="SUPFAM" id="SSF50630">
    <property type="entry name" value="Acid proteases"/>
    <property type="match status" value="1"/>
</dbReference>
<dbReference type="AlphaFoldDB" id="A0A1F8C4X1"/>
<evidence type="ECO:0000256" key="1">
    <source>
        <dbReference type="PROSITE-ProRule" id="PRU00409"/>
    </source>
</evidence>
<dbReference type="Gene3D" id="3.30.470.20">
    <property type="entry name" value="ATP-grasp fold, B domain"/>
    <property type="match status" value="1"/>
</dbReference>
<sequence length="436" mass="48671">MANLSSVLGKNARSRLFSYRSNTAKGRRIATSKLWAKQVLKRAGIPVPKTFAKFKIPEDTTKFDWGGLPESFALKPNKGLGGEGIIVVKKRAPDYTKENPVWMTISKQKVSAEDLKLHVLDILEGAYSINNVPDKAFIEEFIGRHKAFRKYAYRGFPDIRVIVLNFVPVMAMLRVPTKESGGRANYHQGAIMIGIDIATGITTRAFWHNRYIRYKPETERKLNGIKIPNWTKILELAASCGTAVGLGYYGADIVLHPTEGPMVLELNYQPGLSIQLANKSGLKKRLERVEGLEVKDAEHGVKIAKAIFAARFATRVLANEGIKTIHVWEQVKILGRNKKRLEVKAKIDTGAWRSSVDRTLAADMGLLTDANTLWSKVFKSGLGIQERKVINITFYLAGRKIKTIASVAKRSHLRTPLIIGRRDLAGFLVSSRKNPI</sequence>
<dbReference type="Gene3D" id="2.40.70.10">
    <property type="entry name" value="Acid Proteases"/>
    <property type="match status" value="1"/>
</dbReference>
<dbReference type="GO" id="GO:0018169">
    <property type="term" value="F:ribosomal S6-glutamic acid ligase activity"/>
    <property type="evidence" value="ECO:0007669"/>
    <property type="project" value="TreeGrafter"/>
</dbReference>
<dbReference type="GO" id="GO:0005524">
    <property type="term" value="F:ATP binding"/>
    <property type="evidence" value="ECO:0007669"/>
    <property type="project" value="UniProtKB-UniRule"/>
</dbReference>
<dbReference type="PROSITE" id="PS50975">
    <property type="entry name" value="ATP_GRASP"/>
    <property type="match status" value="1"/>
</dbReference>